<accession>A0A2N3QLS7</accession>
<protein>
    <submittedName>
        <fullName evidence="1">Uncharacterized protein</fullName>
    </submittedName>
</protein>
<comment type="caution">
    <text evidence="1">The sequence shown here is derived from an EMBL/GenBank/DDBJ whole genome shotgun (WGS) entry which is preliminary data.</text>
</comment>
<proteinExistence type="predicted"/>
<gene>
    <name evidence="1" type="ORF">CQR46_0222</name>
</gene>
<name>A0A2N3QLS7_9BIFI</name>
<sequence length="187" mass="21489">MGDAQRTALERALNHDGKVSRTDYMAAWSNYRQCMVDKGYDAPPLHMVNGLVVELMHFDFSGMSDQQQMKFHQDQSACLEQESLYVASVYSDSIVNPELYVDLDVAMVDCLRRHELVPVEYTVAQYRKESKQFTDMTFDGENLTQQQSYERRRKAYSFDFSDSQVRTCVAGVNASAIADELEPWKPL</sequence>
<evidence type="ECO:0000313" key="1">
    <source>
        <dbReference type="EMBL" id="PKU92646.1"/>
    </source>
</evidence>
<reference evidence="1 2" key="1">
    <citation type="submission" date="2017-10" db="EMBL/GenBank/DDBJ databases">
        <title>Bifidobacterium genomics.</title>
        <authorList>
            <person name="Lugli G.A."/>
            <person name="Milani C."/>
            <person name="Mancabelli L."/>
        </authorList>
    </citation>
    <scope>NUCLEOTIDE SEQUENCE [LARGE SCALE GENOMIC DNA]</scope>
    <source>
        <strain evidence="1 2">1524B</strain>
    </source>
</reference>
<organism evidence="1 2">
    <name type="scientific">Bifidobacterium pseudolongum subsp. globosum</name>
    <dbReference type="NCBI Taxonomy" id="1690"/>
    <lineage>
        <taxon>Bacteria</taxon>
        <taxon>Bacillati</taxon>
        <taxon>Actinomycetota</taxon>
        <taxon>Actinomycetes</taxon>
        <taxon>Bifidobacteriales</taxon>
        <taxon>Bifidobacteriaceae</taxon>
        <taxon>Bifidobacterium</taxon>
    </lineage>
</organism>
<dbReference type="AlphaFoldDB" id="A0A2N3QLS7"/>
<dbReference type="RefSeq" id="WP_143252383.1">
    <property type="nucleotide sequence ID" value="NZ_PCGZ01000001.1"/>
</dbReference>
<dbReference type="EMBL" id="PCGZ01000001">
    <property type="protein sequence ID" value="PKU92646.1"/>
    <property type="molecule type" value="Genomic_DNA"/>
</dbReference>
<evidence type="ECO:0000313" key="2">
    <source>
        <dbReference type="Proteomes" id="UP000233730"/>
    </source>
</evidence>
<dbReference type="Proteomes" id="UP000233730">
    <property type="component" value="Unassembled WGS sequence"/>
</dbReference>